<organism evidence="7 8">
    <name type="scientific">Caenorhabditis briggsae</name>
    <dbReference type="NCBI Taxonomy" id="6238"/>
    <lineage>
        <taxon>Eukaryota</taxon>
        <taxon>Metazoa</taxon>
        <taxon>Ecdysozoa</taxon>
        <taxon>Nematoda</taxon>
        <taxon>Chromadorea</taxon>
        <taxon>Rhabditida</taxon>
        <taxon>Rhabditina</taxon>
        <taxon>Rhabditomorpha</taxon>
        <taxon>Rhabditoidea</taxon>
        <taxon>Rhabditidae</taxon>
        <taxon>Peloderinae</taxon>
        <taxon>Caenorhabditis</taxon>
    </lineage>
</organism>
<keyword evidence="8" id="KW-1185">Reference proteome</keyword>
<dbReference type="SUPFAM" id="SSF57850">
    <property type="entry name" value="RING/U-box"/>
    <property type="match status" value="2"/>
</dbReference>
<dbReference type="InterPro" id="IPR017907">
    <property type="entry name" value="Znf_RING_CS"/>
</dbReference>
<gene>
    <name evidence="7" type="ORF">L5515_015025</name>
</gene>
<feature type="domain" description="RING-type" evidence="6">
    <location>
        <begin position="296"/>
        <end position="340"/>
    </location>
</feature>
<dbReference type="InterPro" id="IPR013083">
    <property type="entry name" value="Znf_RING/FYVE/PHD"/>
</dbReference>
<accession>A0AAE9EAQ8</accession>
<dbReference type="PROSITE" id="PS00518">
    <property type="entry name" value="ZF_RING_1"/>
    <property type="match status" value="2"/>
</dbReference>
<dbReference type="EMBL" id="CP092621">
    <property type="protein sequence ID" value="UMM19423.1"/>
    <property type="molecule type" value="Genomic_DNA"/>
</dbReference>
<evidence type="ECO:0000313" key="7">
    <source>
        <dbReference type="EMBL" id="UMM19423.1"/>
    </source>
</evidence>
<dbReference type="Gene3D" id="3.30.40.10">
    <property type="entry name" value="Zinc/RING finger domain, C3HC4 (zinc finger)"/>
    <property type="match status" value="2"/>
</dbReference>
<dbReference type="InterPro" id="IPR001841">
    <property type="entry name" value="Znf_RING"/>
</dbReference>
<dbReference type="InterPro" id="IPR027370">
    <property type="entry name" value="Znf-RING_euk"/>
</dbReference>
<dbReference type="Pfam" id="PF13445">
    <property type="entry name" value="zf-RING_UBOX"/>
    <property type="match status" value="2"/>
</dbReference>
<dbReference type="AlphaFoldDB" id="A0AAE9EAQ8"/>
<dbReference type="GO" id="GO:0008270">
    <property type="term" value="F:zinc ion binding"/>
    <property type="evidence" value="ECO:0007669"/>
    <property type="project" value="UniProtKB-KW"/>
</dbReference>
<evidence type="ECO:0000256" key="1">
    <source>
        <dbReference type="ARBA" id="ARBA00022723"/>
    </source>
</evidence>
<dbReference type="SMART" id="SM00184">
    <property type="entry name" value="RING"/>
    <property type="match status" value="2"/>
</dbReference>
<keyword evidence="1" id="KW-0479">Metal-binding</keyword>
<dbReference type="PANTHER" id="PTHR47156">
    <property type="entry name" value="PROTEIN CBG20824"/>
    <property type="match status" value="1"/>
</dbReference>
<name>A0AAE9EAQ8_CAEBR</name>
<evidence type="ECO:0000256" key="4">
    <source>
        <dbReference type="PROSITE-ProRule" id="PRU00175"/>
    </source>
</evidence>
<evidence type="ECO:0000256" key="5">
    <source>
        <dbReference type="SAM" id="Coils"/>
    </source>
</evidence>
<dbReference type="PROSITE" id="PS50089">
    <property type="entry name" value="ZF_RING_2"/>
    <property type="match status" value="2"/>
</dbReference>
<keyword evidence="5" id="KW-0175">Coiled coil</keyword>
<evidence type="ECO:0000256" key="2">
    <source>
        <dbReference type="ARBA" id="ARBA00022771"/>
    </source>
</evidence>
<evidence type="ECO:0000259" key="6">
    <source>
        <dbReference type="PROSITE" id="PS50089"/>
    </source>
</evidence>
<dbReference type="PANTHER" id="PTHR47156:SF10">
    <property type="entry name" value="E3 UBIQUITIN-PROTEIN LIGASE TRIM-21-RELATED"/>
    <property type="match status" value="1"/>
</dbReference>
<evidence type="ECO:0000313" key="8">
    <source>
        <dbReference type="Proteomes" id="UP000829354"/>
    </source>
</evidence>
<keyword evidence="2 4" id="KW-0863">Zinc-finger</keyword>
<reference evidence="7 8" key="1">
    <citation type="submission" date="2022-04" db="EMBL/GenBank/DDBJ databases">
        <title>Chromosome-level reference genomes for two strains of Caenorhabditis briggsae: an improved platform for comparative genomics.</title>
        <authorList>
            <person name="Stevens L."/>
            <person name="Andersen E."/>
        </authorList>
    </citation>
    <scope>NUCLEOTIDE SEQUENCE [LARGE SCALE GENOMIC DNA]</scope>
    <source>
        <strain evidence="7">VX34</strain>
        <tissue evidence="7">Whole-organism</tissue>
    </source>
</reference>
<dbReference type="Proteomes" id="UP000829354">
    <property type="component" value="Chromosome II"/>
</dbReference>
<dbReference type="InterPro" id="IPR052667">
    <property type="entry name" value="E3_ubiquitin-ligase_RING"/>
</dbReference>
<proteinExistence type="predicted"/>
<evidence type="ECO:0000256" key="3">
    <source>
        <dbReference type="ARBA" id="ARBA00022833"/>
    </source>
</evidence>
<sequence length="362" mass="43096">MEHRRVVMEELMDKINVLRREFGDTNARLTEDTSVSDEKIEKFIEKEHKKTDVLHKSIMEAHKEILIRQEEQDGELKPWRKCRICFEEYEEELEHSPRVLECGHTVCYRCLWKMADPDGVLCPFDRITTIFMAPRKKQQVQKPTIKNDQVQKLTKEKKELEQKLKEALKQVADIQQENEQRRIELLGTYREMRREFDNRTRQIVQSIESVNKSLKNAEGRAQKTEKQRQILMRTKLEQEQRIAFLNDCLHEKKTHKMVEAERRKTEMSRKQMLKAQKELREIQEGKEGVSKPWRQCEICGEDYTERALHMPRVLDCGHTLCQTCIKRLAGDEGVHCPFDREVTIIQKSRINTLPKNFAVLHM</sequence>
<keyword evidence="3" id="KW-0862">Zinc</keyword>
<feature type="coiled-coil region" evidence="5">
    <location>
        <begin position="146"/>
        <end position="241"/>
    </location>
</feature>
<feature type="domain" description="RING-type" evidence="6">
    <location>
        <begin position="82"/>
        <end position="126"/>
    </location>
</feature>
<protein>
    <recommendedName>
        <fullName evidence="6">RING-type domain-containing protein</fullName>
    </recommendedName>
</protein>